<reference evidence="4" key="1">
    <citation type="submission" date="2020-08" db="EMBL/GenBank/DDBJ databases">
        <title>Sequencing the genomes of 1000 actinobacteria strains.</title>
        <authorList>
            <person name="Klenk H.-P."/>
        </authorList>
    </citation>
    <scope>NUCLEOTIDE SEQUENCE</scope>
    <source>
        <strain evidence="4">DSM 10695</strain>
    </source>
</reference>
<keyword evidence="1 4" id="KW-0808">Transferase</keyword>
<dbReference type="SUPFAM" id="SSF55729">
    <property type="entry name" value="Acyl-CoA N-acyltransferases (Nat)"/>
    <property type="match status" value="1"/>
</dbReference>
<sequence>MTLAPRVSWRRAGAGDEALLGALENEIFPEDPWTPAMIAEELASPFSTYLLALGDEGECLAYGGVKVVGDAADIMTIGVAEAARGRGLGRFLLDELIGAARGGGAEAVFLEVRRSNLAARALYASAGFTKIGVIRRYFRNPVEDAVDMRLDLRGPA</sequence>
<dbReference type="Pfam" id="PF00583">
    <property type="entry name" value="Acetyltransf_1"/>
    <property type="match status" value="1"/>
</dbReference>
<dbReference type="PANTHER" id="PTHR43877:SF2">
    <property type="entry name" value="AMINOALKYLPHOSPHONATE N-ACETYLTRANSFERASE-RELATED"/>
    <property type="match status" value="1"/>
</dbReference>
<keyword evidence="5" id="KW-1185">Reference proteome</keyword>
<dbReference type="EMBL" id="JACHMK010000001">
    <property type="protein sequence ID" value="MBB6335327.1"/>
    <property type="molecule type" value="Genomic_DNA"/>
</dbReference>
<dbReference type="AlphaFoldDB" id="A0A923E5T1"/>
<dbReference type="PANTHER" id="PTHR43877">
    <property type="entry name" value="AMINOALKYLPHOSPHONATE N-ACETYLTRANSFERASE-RELATED-RELATED"/>
    <property type="match status" value="1"/>
</dbReference>
<comment type="caution">
    <text evidence="4">The sequence shown here is derived from an EMBL/GenBank/DDBJ whole genome shotgun (WGS) entry which is preliminary data.</text>
</comment>
<protein>
    <submittedName>
        <fullName evidence="4">Ribosomal-protein-alanine N-acetyltransferase</fullName>
        <ecNumber evidence="4">2.3.1.267</ecNumber>
    </submittedName>
</protein>
<name>A0A923E5T1_9ACTO</name>
<evidence type="ECO:0000313" key="4">
    <source>
        <dbReference type="EMBL" id="MBB6335327.1"/>
    </source>
</evidence>
<dbReference type="InterPro" id="IPR016181">
    <property type="entry name" value="Acyl_CoA_acyltransferase"/>
</dbReference>
<gene>
    <name evidence="4" type="ORF">HD592_001892</name>
</gene>
<dbReference type="Proteomes" id="UP000617426">
    <property type="component" value="Unassembled WGS sequence"/>
</dbReference>
<evidence type="ECO:0000259" key="3">
    <source>
        <dbReference type="PROSITE" id="PS51186"/>
    </source>
</evidence>
<evidence type="ECO:0000256" key="1">
    <source>
        <dbReference type="ARBA" id="ARBA00022679"/>
    </source>
</evidence>
<evidence type="ECO:0000313" key="5">
    <source>
        <dbReference type="Proteomes" id="UP000617426"/>
    </source>
</evidence>
<dbReference type="EC" id="2.3.1.267" evidence="4"/>
<organism evidence="4 5">
    <name type="scientific">Schaalia hyovaginalis</name>
    <dbReference type="NCBI Taxonomy" id="29316"/>
    <lineage>
        <taxon>Bacteria</taxon>
        <taxon>Bacillati</taxon>
        <taxon>Actinomycetota</taxon>
        <taxon>Actinomycetes</taxon>
        <taxon>Actinomycetales</taxon>
        <taxon>Actinomycetaceae</taxon>
        <taxon>Schaalia</taxon>
    </lineage>
</organism>
<dbReference type="CDD" id="cd04301">
    <property type="entry name" value="NAT_SF"/>
    <property type="match status" value="1"/>
</dbReference>
<dbReference type="Gene3D" id="3.40.630.30">
    <property type="match status" value="1"/>
</dbReference>
<dbReference type="PROSITE" id="PS51186">
    <property type="entry name" value="GNAT"/>
    <property type="match status" value="1"/>
</dbReference>
<dbReference type="NCBIfam" id="TIGR01575">
    <property type="entry name" value="rimI"/>
    <property type="match status" value="1"/>
</dbReference>
<evidence type="ECO:0000256" key="2">
    <source>
        <dbReference type="ARBA" id="ARBA00023315"/>
    </source>
</evidence>
<proteinExistence type="predicted"/>
<accession>A0A923E5T1</accession>
<dbReference type="RefSeq" id="WP_184453669.1">
    <property type="nucleotide sequence ID" value="NZ_JACHMK010000001.1"/>
</dbReference>
<dbReference type="InterPro" id="IPR000182">
    <property type="entry name" value="GNAT_dom"/>
</dbReference>
<keyword evidence="2 4" id="KW-0012">Acyltransferase</keyword>
<feature type="domain" description="N-acetyltransferase" evidence="3">
    <location>
        <begin position="7"/>
        <end position="153"/>
    </location>
</feature>
<dbReference type="GO" id="GO:0008999">
    <property type="term" value="F:protein-N-terminal-alanine acetyltransferase activity"/>
    <property type="evidence" value="ECO:0007669"/>
    <property type="project" value="UniProtKB-EC"/>
</dbReference>
<dbReference type="InterPro" id="IPR006464">
    <property type="entry name" value="AcTrfase_RimI/Ard1"/>
</dbReference>
<dbReference type="InterPro" id="IPR050832">
    <property type="entry name" value="Bact_Acetyltransf"/>
</dbReference>